<dbReference type="Proteomes" id="UP000190648">
    <property type="component" value="Unassembled WGS sequence"/>
</dbReference>
<evidence type="ECO:0000313" key="1">
    <source>
        <dbReference type="EMBL" id="OPJ68630.1"/>
    </source>
</evidence>
<organism evidence="1 2">
    <name type="scientific">Patagioenas fasciata monilis</name>
    <dbReference type="NCBI Taxonomy" id="372326"/>
    <lineage>
        <taxon>Eukaryota</taxon>
        <taxon>Metazoa</taxon>
        <taxon>Chordata</taxon>
        <taxon>Craniata</taxon>
        <taxon>Vertebrata</taxon>
        <taxon>Euteleostomi</taxon>
        <taxon>Archelosauria</taxon>
        <taxon>Archosauria</taxon>
        <taxon>Dinosauria</taxon>
        <taxon>Saurischia</taxon>
        <taxon>Theropoda</taxon>
        <taxon>Coelurosauria</taxon>
        <taxon>Aves</taxon>
        <taxon>Neognathae</taxon>
        <taxon>Neoaves</taxon>
        <taxon>Columbimorphae</taxon>
        <taxon>Columbiformes</taxon>
        <taxon>Columbidae</taxon>
        <taxon>Patagioenas</taxon>
    </lineage>
</organism>
<dbReference type="AlphaFoldDB" id="A0A1V4J9B2"/>
<sequence length="107" mass="11749">MLNPSDPHQMSHLLPVASSAAHLCCLVQSLWFISDLSLTPKASPCSRESMQVVSGETSHRRNVSTYVSEKAGNRALRLGISGNPSRQEERGAQVEIHFACLDFLDEL</sequence>
<keyword evidence="2" id="KW-1185">Reference proteome</keyword>
<reference evidence="1 2" key="1">
    <citation type="submission" date="2016-02" db="EMBL/GenBank/DDBJ databases">
        <title>Band-tailed pigeon sequencing and assembly.</title>
        <authorList>
            <person name="Soares A.E."/>
            <person name="Novak B.J."/>
            <person name="Rice E.S."/>
            <person name="O'Connell B."/>
            <person name="Chang D."/>
            <person name="Weber S."/>
            <person name="Shapiro B."/>
        </authorList>
    </citation>
    <scope>NUCLEOTIDE SEQUENCE [LARGE SCALE GENOMIC DNA]</scope>
    <source>
        <strain evidence="1">BTP2013</strain>
        <tissue evidence="1">Blood</tissue>
    </source>
</reference>
<proteinExistence type="predicted"/>
<evidence type="ECO:0000313" key="2">
    <source>
        <dbReference type="Proteomes" id="UP000190648"/>
    </source>
</evidence>
<protein>
    <submittedName>
        <fullName evidence="1">Uncharacterized protein</fullName>
    </submittedName>
</protein>
<dbReference type="EMBL" id="LSYS01008465">
    <property type="protein sequence ID" value="OPJ68630.1"/>
    <property type="molecule type" value="Genomic_DNA"/>
</dbReference>
<name>A0A1V4J9B2_PATFA</name>
<accession>A0A1V4J9B2</accession>
<comment type="caution">
    <text evidence="1">The sequence shown here is derived from an EMBL/GenBank/DDBJ whole genome shotgun (WGS) entry which is preliminary data.</text>
</comment>
<gene>
    <name evidence="1" type="ORF">AV530_017588</name>
</gene>